<sequence length="388" mass="40402">MPVIALLLLVAVGPAAPPIDLTWQVPAGCPDQAAVLEMVNGLLRRPPTDAEPERAVARAGVTREGPRWELRLELQTTRGEFRRTVQAESCQVLARATALVLAVHLDPLAVSRGLDPPAAVVPPPEPPPLPPAPPDLADRTATARPGPAAPDLSERPAAEPPLDLSPGTATAPLLQPLGPLPPAAAAPPPVNMAEETAEFVALRPREPPGDAPVPPLVAHVRVDGGFDYGVLPGFGGHAGLFAGVTLPRVRLEAGLIGVPLRILPAQDNVAGGRFDRLVGALRICPLLRPRPAVLLALCVGGEAGAIQGVGLQVAVPNPRWAPWLGLFLGPAVRWQLSGPVGLWFGVDGVLALGRPIFTVGADQEVFQSGRAGVRATFGVDLQFGPRNR</sequence>
<feature type="region of interest" description="Disordered" evidence="1">
    <location>
        <begin position="116"/>
        <end position="189"/>
    </location>
</feature>
<dbReference type="RefSeq" id="WP_224193283.1">
    <property type="nucleotide sequence ID" value="NZ_JAIRAU010000027.1"/>
</dbReference>
<gene>
    <name evidence="2" type="ORF">K7C98_19960</name>
</gene>
<feature type="compositionally biased region" description="Pro residues" evidence="1">
    <location>
        <begin position="178"/>
        <end position="189"/>
    </location>
</feature>
<proteinExistence type="predicted"/>
<protein>
    <submittedName>
        <fullName evidence="2">Uncharacterized protein</fullName>
    </submittedName>
</protein>
<reference evidence="2" key="1">
    <citation type="submission" date="2021-08" db="EMBL/GenBank/DDBJ databases">
        <authorList>
            <person name="Stevens D.C."/>
        </authorList>
    </citation>
    <scope>NUCLEOTIDE SEQUENCE</scope>
    <source>
        <strain evidence="2">DSM 53165</strain>
    </source>
</reference>
<evidence type="ECO:0000313" key="3">
    <source>
        <dbReference type="Proteomes" id="UP001139031"/>
    </source>
</evidence>
<organism evidence="2 3">
    <name type="scientific">Nannocystis pusilla</name>
    <dbReference type="NCBI Taxonomy" id="889268"/>
    <lineage>
        <taxon>Bacteria</taxon>
        <taxon>Pseudomonadati</taxon>
        <taxon>Myxococcota</taxon>
        <taxon>Polyangia</taxon>
        <taxon>Nannocystales</taxon>
        <taxon>Nannocystaceae</taxon>
        <taxon>Nannocystis</taxon>
    </lineage>
</organism>
<accession>A0ABS7TTN5</accession>
<dbReference type="Proteomes" id="UP001139031">
    <property type="component" value="Unassembled WGS sequence"/>
</dbReference>
<evidence type="ECO:0000313" key="2">
    <source>
        <dbReference type="EMBL" id="MBZ5711521.1"/>
    </source>
</evidence>
<feature type="compositionally biased region" description="Low complexity" evidence="1">
    <location>
        <begin position="139"/>
        <end position="151"/>
    </location>
</feature>
<dbReference type="EMBL" id="JAIRAU010000027">
    <property type="protein sequence ID" value="MBZ5711521.1"/>
    <property type="molecule type" value="Genomic_DNA"/>
</dbReference>
<feature type="compositionally biased region" description="Pro residues" evidence="1">
    <location>
        <begin position="119"/>
        <end position="134"/>
    </location>
</feature>
<comment type="caution">
    <text evidence="2">The sequence shown here is derived from an EMBL/GenBank/DDBJ whole genome shotgun (WGS) entry which is preliminary data.</text>
</comment>
<name>A0ABS7TTN5_9BACT</name>
<evidence type="ECO:0000256" key="1">
    <source>
        <dbReference type="SAM" id="MobiDB-lite"/>
    </source>
</evidence>
<keyword evidence="3" id="KW-1185">Reference proteome</keyword>